<dbReference type="RefSeq" id="WP_213680412.1">
    <property type="nucleotide sequence ID" value="NZ_JALQCT010000009.1"/>
</dbReference>
<organism evidence="2">
    <name type="scientific">Candidatus Phytoplasma australasiaticum subsp. australasiaticum</name>
    <dbReference type="NCBI Taxonomy" id="2832407"/>
    <lineage>
        <taxon>Bacteria</taxon>
        <taxon>Bacillati</taxon>
        <taxon>Mycoplasmatota</taxon>
        <taxon>Mollicutes</taxon>
        <taxon>Acholeplasmatales</taxon>
        <taxon>Acholeplasmataceae</taxon>
        <taxon>Candidatus Phytoplasma</taxon>
        <taxon>16SrII (Peanut WB group)</taxon>
        <taxon>Candidatus Phytoplasma australasiaticum</taxon>
    </lineage>
</organism>
<evidence type="ECO:0008006" key="4">
    <source>
        <dbReference type="Google" id="ProtNLM"/>
    </source>
</evidence>
<evidence type="ECO:0000313" key="2">
    <source>
        <dbReference type="EMBL" id="QOX89379.1"/>
    </source>
</evidence>
<accession>A0A7S7JLS1</accession>
<dbReference type="AlphaFoldDB" id="A0A7S7JLS1"/>
<sequence>MNKIHDQSLKPDPLKQELKWGMNNLTNTYLAFNKVATNKRAGIPEINGRTIDDMDLNKLKKYHQKYVHK</sequence>
<protein>
    <recommendedName>
        <fullName evidence="4">Retron-type reverse transcriptase</fullName>
    </recommendedName>
</protein>
<reference evidence="2" key="1">
    <citation type="submission" date="2020-08" db="EMBL/GenBank/DDBJ databases">
        <title>Phytoplasma sp. strain PR08 associated with Phyllody Disease of Parthenium hysterophorus.</title>
        <authorList>
            <person name="Kirdat K."/>
            <person name="Tiwarekar B."/>
            <person name="Yadav A."/>
        </authorList>
    </citation>
    <scope>NUCLEOTIDE SEQUENCE [LARGE SCALE GENOMIC DNA]</scope>
    <source>
        <strain evidence="2">PR08</strain>
    </source>
</reference>
<evidence type="ECO:0000313" key="1">
    <source>
        <dbReference type="EMBL" id="MDO8054463.1"/>
    </source>
</evidence>
<dbReference type="Proteomes" id="UP001170651">
    <property type="component" value="Unassembled WGS sequence"/>
</dbReference>
<proteinExistence type="predicted"/>
<gene>
    <name evidence="2" type="ORF">H7685_03185</name>
    <name evidence="1" type="ORF">OC696_01075</name>
</gene>
<keyword evidence="3" id="KW-1185">Reference proteome</keyword>
<reference evidence="1 3" key="2">
    <citation type="journal article" date="2023" name="Int. J. Syst. Evol. Microbiol.">
        <title>The observation of taxonomic boundaries for the 16SrII and 16SrXXV phytoplasmas using genome-based delimitation.</title>
        <authorList>
            <person name="Rodrigues Jardim B."/>
            <person name="Tran-Nguyen L.T.T."/>
            <person name="Gambley C."/>
            <person name="Al-Sadi A.M."/>
            <person name="Al-Subhi A.M."/>
            <person name="Foissac X."/>
            <person name="Salar P."/>
            <person name="Cai H."/>
            <person name="Yang J.Y."/>
            <person name="Davis R."/>
            <person name="Jones L."/>
            <person name="Rodoni B."/>
            <person name="Constable F.E."/>
        </authorList>
    </citation>
    <scope>NUCLEOTIDE SEQUENCE [LARGE SCALE GENOMIC DNA]</scope>
    <source>
        <strain evidence="1">BAWM-OMN-P26</strain>
    </source>
</reference>
<dbReference type="EMBL" id="JAOSIW010000005">
    <property type="protein sequence ID" value="MDO8054463.1"/>
    <property type="molecule type" value="Genomic_DNA"/>
</dbReference>
<evidence type="ECO:0000313" key="3">
    <source>
        <dbReference type="Proteomes" id="UP001170651"/>
    </source>
</evidence>
<name>A0A7S7JLS1_9MOLU</name>
<dbReference type="EMBL" id="CP060385">
    <property type="protein sequence ID" value="QOX89379.1"/>
    <property type="molecule type" value="Genomic_DNA"/>
</dbReference>